<dbReference type="EMBL" id="KI672386">
    <property type="protein sequence ID" value="ETL42168.1"/>
    <property type="molecule type" value="Genomic_DNA"/>
</dbReference>
<feature type="non-terminal residue" evidence="2">
    <location>
        <position position="1"/>
    </location>
</feature>
<evidence type="ECO:0000313" key="3">
    <source>
        <dbReference type="Proteomes" id="UP000053864"/>
    </source>
</evidence>
<protein>
    <submittedName>
        <fullName evidence="2">Uncharacterized protein</fullName>
    </submittedName>
</protein>
<dbReference type="EMBL" id="KI692344">
    <property type="protein sequence ID" value="ETM48534.1"/>
    <property type="molecule type" value="Genomic_DNA"/>
</dbReference>
<evidence type="ECO:0000313" key="2">
    <source>
        <dbReference type="EMBL" id="ETM48534.1"/>
    </source>
</evidence>
<sequence>TLKVKVNKFQLIAGFRSPFVTHVPCRPEVKITLAKLLSQFDFKTVKDPFDFMYRASITLQVKGSFDVVV</sequence>
<dbReference type="Proteomes" id="UP000053864">
    <property type="component" value="Unassembled WGS sequence"/>
</dbReference>
<dbReference type="AlphaFoldDB" id="W2NLH9"/>
<evidence type="ECO:0000313" key="1">
    <source>
        <dbReference type="EMBL" id="ETL42168.1"/>
    </source>
</evidence>
<name>W2NLH9_PHYNI</name>
<reference evidence="1 3" key="1">
    <citation type="submission" date="2013-11" db="EMBL/GenBank/DDBJ databases">
        <title>The Genome Sequence of Phytophthora parasitica CJ05E6.</title>
        <authorList>
            <consortium name="The Broad Institute Genomics Platform"/>
            <person name="Russ C."/>
            <person name="Tyler B."/>
            <person name="Panabieres F."/>
            <person name="Shan W."/>
            <person name="Tripathy S."/>
            <person name="Grunwald N."/>
            <person name="Machado M."/>
            <person name="Johnson C.S."/>
            <person name="Arredondo F."/>
            <person name="Hong C."/>
            <person name="Coffey M."/>
            <person name="Young S.K."/>
            <person name="Zeng Q."/>
            <person name="Gargeya S."/>
            <person name="Fitzgerald M."/>
            <person name="Abouelleil A."/>
            <person name="Alvarado L."/>
            <person name="Chapman S.B."/>
            <person name="Gainer-Dewar J."/>
            <person name="Goldberg J."/>
            <person name="Griggs A."/>
            <person name="Gujja S."/>
            <person name="Hansen M."/>
            <person name="Howarth C."/>
            <person name="Imamovic A."/>
            <person name="Ireland A."/>
            <person name="Larimer J."/>
            <person name="McCowan C."/>
            <person name="Murphy C."/>
            <person name="Pearson M."/>
            <person name="Poon T.W."/>
            <person name="Priest M."/>
            <person name="Roberts A."/>
            <person name="Saif S."/>
            <person name="Shea T."/>
            <person name="Sykes S."/>
            <person name="Wortman J."/>
            <person name="Nusbaum C."/>
            <person name="Birren B."/>
        </authorList>
    </citation>
    <scope>NUCLEOTIDE SEQUENCE [LARGE SCALE GENOMIC DNA]</scope>
    <source>
        <strain evidence="1 3">CJ05E6</strain>
    </source>
</reference>
<reference evidence="2" key="2">
    <citation type="submission" date="2013-11" db="EMBL/GenBank/DDBJ databases">
        <title>The Genome Sequence of Phytophthora parasitica IAC_01/95.</title>
        <authorList>
            <consortium name="The Broad Institute Genomics Platform"/>
            <person name="Russ C."/>
            <person name="Tyler B."/>
            <person name="Panabieres F."/>
            <person name="Shan W."/>
            <person name="Tripathy S."/>
            <person name="Grunwald N."/>
            <person name="Machado M."/>
            <person name="Johnson C.S."/>
            <person name="Arredondo F."/>
            <person name="Hong C."/>
            <person name="Coffey M."/>
            <person name="Young S.K."/>
            <person name="Zeng Q."/>
            <person name="Gargeya S."/>
            <person name="Fitzgerald M."/>
            <person name="Abouelleil A."/>
            <person name="Alvarado L."/>
            <person name="Chapman S.B."/>
            <person name="Gainer-Dewar J."/>
            <person name="Goldberg J."/>
            <person name="Griggs A."/>
            <person name="Gujja S."/>
            <person name="Hansen M."/>
            <person name="Howarth C."/>
            <person name="Imamovic A."/>
            <person name="Ireland A."/>
            <person name="Larimer J."/>
            <person name="McCowan C."/>
            <person name="Murphy C."/>
            <person name="Pearson M."/>
            <person name="Poon T.W."/>
            <person name="Priest M."/>
            <person name="Roberts A."/>
            <person name="Saif S."/>
            <person name="Shea T."/>
            <person name="Sykes S."/>
            <person name="Wortman J."/>
            <person name="Nusbaum C."/>
            <person name="Birren B."/>
        </authorList>
    </citation>
    <scope>NUCLEOTIDE SEQUENCE [LARGE SCALE GENOMIC DNA]</scope>
    <source>
        <strain evidence="2">IAC_01/95</strain>
    </source>
</reference>
<organism evidence="2">
    <name type="scientific">Phytophthora nicotianae</name>
    <name type="common">Potato buckeye rot agent</name>
    <name type="synonym">Phytophthora parasitica</name>
    <dbReference type="NCBI Taxonomy" id="4792"/>
    <lineage>
        <taxon>Eukaryota</taxon>
        <taxon>Sar</taxon>
        <taxon>Stramenopiles</taxon>
        <taxon>Oomycota</taxon>
        <taxon>Peronosporomycetes</taxon>
        <taxon>Peronosporales</taxon>
        <taxon>Peronosporaceae</taxon>
        <taxon>Phytophthora</taxon>
    </lineage>
</organism>
<gene>
    <name evidence="2" type="ORF">L914_06938</name>
    <name evidence="1" type="ORF">L916_06970</name>
</gene>
<proteinExistence type="predicted"/>
<dbReference type="Proteomes" id="UP000054532">
    <property type="component" value="Unassembled WGS sequence"/>
</dbReference>
<accession>W2NLH9</accession>